<proteinExistence type="predicted"/>
<dbReference type="GeneID" id="27699720"/>
<reference evidence="1" key="1">
    <citation type="submission" date="2015-01" db="EMBL/GenBank/DDBJ databases">
        <title>The Genome Sequence of Cladophialophora bantiana CBS 173.52.</title>
        <authorList>
            <consortium name="The Broad Institute Genomics Platform"/>
            <person name="Cuomo C."/>
            <person name="de Hoog S."/>
            <person name="Gorbushina A."/>
            <person name="Stielow B."/>
            <person name="Teixiera M."/>
            <person name="Abouelleil A."/>
            <person name="Chapman S.B."/>
            <person name="Priest M."/>
            <person name="Young S.K."/>
            <person name="Wortman J."/>
            <person name="Nusbaum C."/>
            <person name="Birren B."/>
        </authorList>
    </citation>
    <scope>NUCLEOTIDE SEQUENCE [LARGE SCALE GENOMIC DNA]</scope>
    <source>
        <strain evidence="1">CBS 173.52</strain>
    </source>
</reference>
<accession>A0A0D2HI74</accession>
<evidence type="ECO:0000313" key="2">
    <source>
        <dbReference type="Proteomes" id="UP000053789"/>
    </source>
</evidence>
<dbReference type="HOGENOM" id="CLU_2061241_0_0_1"/>
<evidence type="ECO:0000313" key="1">
    <source>
        <dbReference type="EMBL" id="KIW92943.1"/>
    </source>
</evidence>
<dbReference type="Proteomes" id="UP000053789">
    <property type="component" value="Unassembled WGS sequence"/>
</dbReference>
<dbReference type="VEuPathDB" id="FungiDB:Z519_06792"/>
<dbReference type="RefSeq" id="XP_016619612.1">
    <property type="nucleotide sequence ID" value="XM_016764530.1"/>
</dbReference>
<keyword evidence="2" id="KW-1185">Reference proteome</keyword>
<protein>
    <submittedName>
        <fullName evidence="1">Uncharacterized protein</fullName>
    </submittedName>
</protein>
<dbReference type="EMBL" id="KN846988">
    <property type="protein sequence ID" value="KIW92943.1"/>
    <property type="molecule type" value="Genomic_DNA"/>
</dbReference>
<organism evidence="1 2">
    <name type="scientific">Cladophialophora bantiana (strain ATCC 10958 / CBS 173.52 / CDC B-1940 / NIH 8579)</name>
    <name type="common">Xylohypha bantiana</name>
    <dbReference type="NCBI Taxonomy" id="1442370"/>
    <lineage>
        <taxon>Eukaryota</taxon>
        <taxon>Fungi</taxon>
        <taxon>Dikarya</taxon>
        <taxon>Ascomycota</taxon>
        <taxon>Pezizomycotina</taxon>
        <taxon>Eurotiomycetes</taxon>
        <taxon>Chaetothyriomycetidae</taxon>
        <taxon>Chaetothyriales</taxon>
        <taxon>Herpotrichiellaceae</taxon>
        <taxon>Cladophialophora</taxon>
    </lineage>
</organism>
<dbReference type="OrthoDB" id="4161382at2759"/>
<name>A0A0D2HI74_CLAB1</name>
<sequence>MARHVFSGWREKLAKACLRYRLKKRMKELRKVREAKQKKEEGLAIRQRIQRSVERIVKGHSDEDRRKAKEKYHARQKRWEKVTGFKYGPAWEEHDYGNWDFGLAGPNGEREVNTLDLMD</sequence>
<gene>
    <name evidence="1" type="ORF">Z519_06792</name>
</gene>
<dbReference type="AlphaFoldDB" id="A0A0D2HI74"/>